<dbReference type="Pfam" id="PF03929">
    <property type="entry name" value="PepSY_TM"/>
    <property type="match status" value="1"/>
</dbReference>
<dbReference type="KEGG" id="ahz:APS56_11580"/>
<dbReference type="Gene3D" id="3.40.50.360">
    <property type="match status" value="1"/>
</dbReference>
<dbReference type="InterPro" id="IPR017927">
    <property type="entry name" value="FAD-bd_FR_type"/>
</dbReference>
<keyword evidence="3" id="KW-0472">Membrane</keyword>
<dbReference type="GO" id="GO:0016491">
    <property type="term" value="F:oxidoreductase activity"/>
    <property type="evidence" value="ECO:0007669"/>
    <property type="project" value="InterPro"/>
</dbReference>
<proteinExistence type="predicted"/>
<keyword evidence="1" id="KW-0285">Flavoprotein</keyword>
<dbReference type="EMBL" id="CP012898">
    <property type="protein sequence ID" value="ALJ05726.1"/>
    <property type="molecule type" value="Genomic_DNA"/>
</dbReference>
<feature type="transmembrane region" description="Helical" evidence="3">
    <location>
        <begin position="172"/>
        <end position="197"/>
    </location>
</feature>
<dbReference type="Gene3D" id="2.40.30.10">
    <property type="entry name" value="Translation factors"/>
    <property type="match status" value="1"/>
</dbReference>
<dbReference type="Pfam" id="PF00175">
    <property type="entry name" value="NAD_binding_1"/>
    <property type="match status" value="1"/>
</dbReference>
<dbReference type="RefSeq" id="WP_054728263.1">
    <property type="nucleotide sequence ID" value="NZ_CP012898.1"/>
</dbReference>
<dbReference type="InterPro" id="IPR039261">
    <property type="entry name" value="FNR_nucleotide-bd"/>
</dbReference>
<gene>
    <name evidence="6" type="ORF">APS56_11580</name>
</gene>
<evidence type="ECO:0000256" key="1">
    <source>
        <dbReference type="ARBA" id="ARBA00022630"/>
    </source>
</evidence>
<dbReference type="Proteomes" id="UP000057981">
    <property type="component" value="Chromosome"/>
</dbReference>
<dbReference type="GO" id="GO:0050660">
    <property type="term" value="F:flavin adenine dinucleotide binding"/>
    <property type="evidence" value="ECO:0007669"/>
    <property type="project" value="TreeGrafter"/>
</dbReference>
<dbReference type="SUPFAM" id="SSF63380">
    <property type="entry name" value="Riboflavin synthase domain-like"/>
    <property type="match status" value="1"/>
</dbReference>
<dbReference type="Pfam" id="PF00258">
    <property type="entry name" value="Flavodoxin_1"/>
    <property type="match status" value="1"/>
</dbReference>
<feature type="transmembrane region" description="Helical" evidence="3">
    <location>
        <begin position="298"/>
        <end position="323"/>
    </location>
</feature>
<dbReference type="AlphaFoldDB" id="A0A0N7HYN2"/>
<evidence type="ECO:0000256" key="3">
    <source>
        <dbReference type="SAM" id="Phobius"/>
    </source>
</evidence>
<feature type="transmembrane region" description="Helical" evidence="3">
    <location>
        <begin position="12"/>
        <end position="33"/>
    </location>
</feature>
<dbReference type="PROSITE" id="PS50902">
    <property type="entry name" value="FLAVODOXIN_LIKE"/>
    <property type="match status" value="1"/>
</dbReference>
<evidence type="ECO:0000256" key="2">
    <source>
        <dbReference type="ARBA" id="ARBA00023797"/>
    </source>
</evidence>
<keyword evidence="3" id="KW-0812">Transmembrane</keyword>
<dbReference type="PRINTS" id="PR00371">
    <property type="entry name" value="FPNCR"/>
</dbReference>
<dbReference type="PATRIC" id="fig|1736674.3.peg.2374"/>
<evidence type="ECO:0000259" key="4">
    <source>
        <dbReference type="PROSITE" id="PS50902"/>
    </source>
</evidence>
<sequence>MTISIWRYSHLLLALSSAIFIALAAITGTILAFEPISNQLKPYAVKEAGSLSLSKTIERLKSEYDEIIYFEIDKNDFVTASVVTKQGNSETFYINPFTSKKIGSVIEKAPIFKFATNLHRSLFLKSTGRAIVGFVSFLLFLIAVTGLVLIVKRQGGVNYFFSKTIKENFNQYYHVVIGKYAFIPIIIVTLSGVFLSLERFSLVPENKNSHVFNDTPTEKGFDTGILNTKLFKTLTLSEIVRVEFPFSDDIEDYYILKLHDKELLVNQYDGNIVSEKKDGIIAMATHWSLVLHTGQSSVLWSVILFLTCMSILFFIYSGFAMTLNRRKNSVKIKNKFSKDNAEYIILIGSETGSTFGFGKMLFNALIAQRKSVYVSELNSYSSYKNAKHLVVLTSTYGEGDSPINAKGFEKLLHTTSQKNLIKYSVVGFGSLAYKGFCKYAILVDSMLQAHQNYIPNLSLYKINNQSFLEYKTWVKSWSQANNLNIQIEEPPQQPASKKINFFKVVKRTKVNVDNSFLLELAPVKKHKFKSGDLLSIYPKNELVARQYSIAKTNRNILLSIKKHEFGICSNFLNELKVNDMISADIEQNKAFHFPKSSKEVIMVSNGTGIAPFLGMISDESLNHSKNYLFWGGRTNASYQMYSKLIDDAFFNKRLSGIYLSFSQGENQKKYVQNSLLEKEELISRVLKNNGVIMICGSVAMQKGVLKTLENISMSWLDKPLNMKQIKTDCY</sequence>
<dbReference type="InterPro" id="IPR005625">
    <property type="entry name" value="PepSY-ass_TM"/>
</dbReference>
<dbReference type="OrthoDB" id="9789468at2"/>
<dbReference type="PRINTS" id="PR00369">
    <property type="entry name" value="FLAVODOXIN"/>
</dbReference>
<evidence type="ECO:0000313" key="7">
    <source>
        <dbReference type="Proteomes" id="UP000057981"/>
    </source>
</evidence>
<accession>A0A0N7HYN2</accession>
<dbReference type="InterPro" id="IPR001094">
    <property type="entry name" value="Flavdoxin-like"/>
</dbReference>
<feature type="transmembrane region" description="Helical" evidence="3">
    <location>
        <begin position="343"/>
        <end position="362"/>
    </location>
</feature>
<dbReference type="InterPro" id="IPR029039">
    <property type="entry name" value="Flavoprotein-like_sf"/>
</dbReference>
<dbReference type="SUPFAM" id="SSF52343">
    <property type="entry name" value="Ferredoxin reductase-like, C-terminal NADP-linked domain"/>
    <property type="match status" value="1"/>
</dbReference>
<dbReference type="EC" id="1.6.2.4" evidence="2"/>
<dbReference type="Gene3D" id="3.40.50.80">
    <property type="entry name" value="Nucleotide-binding domain of ferredoxin-NADP reductase (FNR) module"/>
    <property type="match status" value="1"/>
</dbReference>
<name>A0A0N7HYN2_9FLAO</name>
<feature type="domain" description="FAD-binding FR-type" evidence="5">
    <location>
        <begin position="497"/>
        <end position="594"/>
    </location>
</feature>
<keyword evidence="3" id="KW-1133">Transmembrane helix</keyword>
<feature type="transmembrane region" description="Helical" evidence="3">
    <location>
        <begin position="130"/>
        <end position="151"/>
    </location>
</feature>
<evidence type="ECO:0000259" key="5">
    <source>
        <dbReference type="PROSITE" id="PS51384"/>
    </source>
</evidence>
<dbReference type="InterPro" id="IPR017938">
    <property type="entry name" value="Riboflavin_synthase-like_b-brl"/>
</dbReference>
<dbReference type="PANTHER" id="PTHR19384:SF17">
    <property type="entry name" value="NADPH--CYTOCHROME P450 REDUCTASE"/>
    <property type="match status" value="1"/>
</dbReference>
<dbReference type="STRING" id="1736674.APS56_11580"/>
<dbReference type="InterPro" id="IPR001433">
    <property type="entry name" value="OxRdtase_FAD/NAD-bd"/>
</dbReference>
<dbReference type="PROSITE" id="PS51384">
    <property type="entry name" value="FAD_FR"/>
    <property type="match status" value="1"/>
</dbReference>
<dbReference type="InterPro" id="IPR008254">
    <property type="entry name" value="Flavodoxin/NO_synth"/>
</dbReference>
<protein>
    <recommendedName>
        <fullName evidence="2">NADPH--hemoprotein reductase</fullName>
        <ecNumber evidence="2">1.6.2.4</ecNumber>
    </recommendedName>
</protein>
<organism evidence="6 7">
    <name type="scientific">Pseudalgibacter alginicilyticus</name>
    <dbReference type="NCBI Taxonomy" id="1736674"/>
    <lineage>
        <taxon>Bacteria</taxon>
        <taxon>Pseudomonadati</taxon>
        <taxon>Bacteroidota</taxon>
        <taxon>Flavobacteriia</taxon>
        <taxon>Flavobacteriales</taxon>
        <taxon>Flavobacteriaceae</taxon>
        <taxon>Pseudalgibacter</taxon>
    </lineage>
</organism>
<dbReference type="InterPro" id="IPR001709">
    <property type="entry name" value="Flavoprot_Pyr_Nucl_cyt_Rdtase"/>
</dbReference>
<keyword evidence="7" id="KW-1185">Reference proteome</keyword>
<reference evidence="6 7" key="1">
    <citation type="submission" date="2015-10" db="EMBL/GenBank/DDBJ databases">
        <authorList>
            <person name="Gilbert D.G."/>
        </authorList>
    </citation>
    <scope>NUCLEOTIDE SEQUENCE [LARGE SCALE GENOMIC DNA]</scope>
    <source>
        <strain evidence="7">HZ-22</strain>
    </source>
</reference>
<dbReference type="PANTHER" id="PTHR19384">
    <property type="entry name" value="NITRIC OXIDE SYNTHASE-RELATED"/>
    <property type="match status" value="1"/>
</dbReference>
<feature type="domain" description="Flavodoxin-like" evidence="4">
    <location>
        <begin position="343"/>
        <end position="482"/>
    </location>
</feature>
<evidence type="ECO:0000313" key="6">
    <source>
        <dbReference type="EMBL" id="ALJ05726.1"/>
    </source>
</evidence>
<dbReference type="GO" id="GO:0005829">
    <property type="term" value="C:cytosol"/>
    <property type="evidence" value="ECO:0007669"/>
    <property type="project" value="TreeGrafter"/>
</dbReference>
<dbReference type="SUPFAM" id="SSF52218">
    <property type="entry name" value="Flavoproteins"/>
    <property type="match status" value="1"/>
</dbReference>
<dbReference type="GO" id="GO:0010181">
    <property type="term" value="F:FMN binding"/>
    <property type="evidence" value="ECO:0007669"/>
    <property type="project" value="InterPro"/>
</dbReference>